<proteinExistence type="predicted"/>
<dbReference type="AlphaFoldDB" id="A0A419F0T8"/>
<feature type="transmembrane region" description="Helical" evidence="2">
    <location>
        <begin position="30"/>
        <end position="53"/>
    </location>
</feature>
<feature type="repeat" description="TPR" evidence="1">
    <location>
        <begin position="354"/>
        <end position="387"/>
    </location>
</feature>
<keyword evidence="2" id="KW-1133">Transmembrane helix</keyword>
<dbReference type="Gene3D" id="1.25.40.10">
    <property type="entry name" value="Tetratricopeptide repeat domain"/>
    <property type="match status" value="2"/>
</dbReference>
<dbReference type="Proteomes" id="UP000285961">
    <property type="component" value="Unassembled WGS sequence"/>
</dbReference>
<evidence type="ECO:0000256" key="2">
    <source>
        <dbReference type="SAM" id="Phobius"/>
    </source>
</evidence>
<protein>
    <submittedName>
        <fullName evidence="3">Tetratricopeptide repeat protein</fullName>
    </submittedName>
</protein>
<evidence type="ECO:0000313" key="4">
    <source>
        <dbReference type="Proteomes" id="UP000285961"/>
    </source>
</evidence>
<accession>A0A419F0T8</accession>
<keyword evidence="2" id="KW-0472">Membrane</keyword>
<dbReference type="SUPFAM" id="SSF48452">
    <property type="entry name" value="TPR-like"/>
    <property type="match status" value="1"/>
</dbReference>
<keyword evidence="1" id="KW-0802">TPR repeat</keyword>
<dbReference type="GO" id="GO:0000030">
    <property type="term" value="F:mannosyltransferase activity"/>
    <property type="evidence" value="ECO:0007669"/>
    <property type="project" value="TreeGrafter"/>
</dbReference>
<dbReference type="GO" id="GO:0035269">
    <property type="term" value="P:protein O-linked glycosylation via mannose"/>
    <property type="evidence" value="ECO:0007669"/>
    <property type="project" value="TreeGrafter"/>
</dbReference>
<dbReference type="PANTHER" id="PTHR44395:SF1">
    <property type="entry name" value="PROTEIN O-MANNOSYL-TRANSFERASE TMTC3"/>
    <property type="match status" value="1"/>
</dbReference>
<evidence type="ECO:0000313" key="3">
    <source>
        <dbReference type="EMBL" id="RJP71365.1"/>
    </source>
</evidence>
<keyword evidence="2" id="KW-0812">Transmembrane</keyword>
<dbReference type="PROSITE" id="PS50005">
    <property type="entry name" value="TPR"/>
    <property type="match status" value="1"/>
</dbReference>
<dbReference type="PANTHER" id="PTHR44395">
    <property type="match status" value="1"/>
</dbReference>
<evidence type="ECO:0000256" key="1">
    <source>
        <dbReference type="PROSITE-ProRule" id="PRU00339"/>
    </source>
</evidence>
<reference evidence="3 4" key="1">
    <citation type="journal article" date="2017" name="ISME J.">
        <title>Energy and carbon metabolisms in a deep terrestrial subsurface fluid microbial community.</title>
        <authorList>
            <person name="Momper L."/>
            <person name="Jungbluth S.P."/>
            <person name="Lee M.D."/>
            <person name="Amend J.P."/>
        </authorList>
    </citation>
    <scope>NUCLEOTIDE SEQUENCE [LARGE SCALE GENOMIC DNA]</scope>
    <source>
        <strain evidence="3">SURF_17</strain>
    </source>
</reference>
<dbReference type="SMART" id="SM00028">
    <property type="entry name" value="TPR"/>
    <property type="match status" value="5"/>
</dbReference>
<dbReference type="InterPro" id="IPR011990">
    <property type="entry name" value="TPR-like_helical_dom_sf"/>
</dbReference>
<sequence>MNDSPESLEMHEYRDCTEAWRKAMSERSRLVLFGLVAVVCCLMVSACASTGAARGRADIEPVPALAGREPTVLVCPIDCISSDAEIFDLSLVLAPLIRRDLFCVQRISVIPTEDTDVGGKAFFLNEDGLRRIGRLHGADMVAFGFLRGEATGISIELAVFDLTTNYRIFNTTVKGKPSQIFKMERQLVYRFIETLGIKLSKEEQERMNHRSPSRIAAAKYFGSGLKSEMKGQYAEALMAFAEAVSKDDELSVPYAAEARVFEKYNAPLRAMESYENAVARDEYFAEGWYQLNLYAVQYKQSDMLAKDYCEKALAIAPRFGKAHLSLGARLYALGDLQRAIEETEIAATLLPVNPLPCYNLGIYYLDADDLATARDWLQRALALQPNFELARTELQKLNDQ</sequence>
<organism evidence="3 4">
    <name type="scientific">Candidatus Abyssobacteria bacterium SURF_17</name>
    <dbReference type="NCBI Taxonomy" id="2093361"/>
    <lineage>
        <taxon>Bacteria</taxon>
        <taxon>Pseudomonadati</taxon>
        <taxon>Candidatus Hydrogenedentota</taxon>
        <taxon>Candidatus Abyssobacteria</taxon>
    </lineage>
</organism>
<dbReference type="InterPro" id="IPR019734">
    <property type="entry name" value="TPR_rpt"/>
</dbReference>
<dbReference type="EMBL" id="QZKI01000060">
    <property type="protein sequence ID" value="RJP71365.1"/>
    <property type="molecule type" value="Genomic_DNA"/>
</dbReference>
<name>A0A419F0T8_9BACT</name>
<comment type="caution">
    <text evidence="3">The sequence shown here is derived from an EMBL/GenBank/DDBJ whole genome shotgun (WGS) entry which is preliminary data.</text>
</comment>
<gene>
    <name evidence="3" type="ORF">C4532_07525</name>
</gene>